<dbReference type="PIRSF" id="PIRSF021497">
    <property type="entry name" value="Sulphotransferase_Stf0"/>
    <property type="match status" value="1"/>
</dbReference>
<evidence type="ECO:0000313" key="2">
    <source>
        <dbReference type="EMBL" id="WOI35244.1"/>
    </source>
</evidence>
<keyword evidence="3" id="KW-1185">Reference proteome</keyword>
<reference evidence="2 3" key="1">
    <citation type="submission" date="2023-10" db="EMBL/GenBank/DDBJ databases">
        <title>Eight complete genome sequences of bacteria isolated from laboratory stock of Giant Kelp gametophytes.</title>
        <authorList>
            <person name="Tolentino B."/>
            <person name="Nuzhdin S."/>
        </authorList>
    </citation>
    <scope>NUCLEOTIDE SEQUENCE [LARGE SCALE GENOMIC DNA]</scope>
    <source>
        <strain evidence="2 3">LC.270.F.C4</strain>
    </source>
</reference>
<dbReference type="Proteomes" id="UP001302666">
    <property type="component" value="Chromosome"/>
</dbReference>
<sequence>MANAYIICTTPRSGSTLLCRMLRTTGIAGAPASLFFGTSLAEWRRRMALAPSDASSTVQLRDIMAAAHALGKGDTAVFALRQQWHSFAFLQAQLALLFPAAQTDLVRLTSVFGPLRFIYLTRADKVSQAVSYLLAQQTGLWHRHADGTELERTAAPQLPTYSYEAIAAAVAKLTEWDQNWQAWFNMQGVAPFTVTYETLADAPQAQIRDILEQLNLPTQVADSVEPDVARIDDPRSREWVERFRRDGGVAP</sequence>
<feature type="domain" description="Sulphotransferase Stf0" evidence="1">
    <location>
        <begin position="4"/>
        <end position="246"/>
    </location>
</feature>
<dbReference type="InterPro" id="IPR015124">
    <property type="entry name" value="Stf0"/>
</dbReference>
<proteinExistence type="predicted"/>
<evidence type="ECO:0000313" key="3">
    <source>
        <dbReference type="Proteomes" id="UP001302666"/>
    </source>
</evidence>
<name>A0ABZ0HMG6_TRISK</name>
<dbReference type="Pfam" id="PF09037">
    <property type="entry name" value="Sulphotransf"/>
    <property type="match status" value="1"/>
</dbReference>
<accession>A0ABZ0HMG6</accession>
<protein>
    <submittedName>
        <fullName evidence="2">Stf0 family sulfotransferase</fullName>
    </submittedName>
</protein>
<dbReference type="InterPro" id="IPR024628">
    <property type="entry name" value="Sulfotransferase_Stf0_dom"/>
</dbReference>
<dbReference type="SUPFAM" id="SSF52540">
    <property type="entry name" value="P-loop containing nucleoside triphosphate hydrolases"/>
    <property type="match status" value="1"/>
</dbReference>
<dbReference type="Gene3D" id="3.40.50.300">
    <property type="entry name" value="P-loop containing nucleotide triphosphate hydrolases"/>
    <property type="match status" value="1"/>
</dbReference>
<gene>
    <name evidence="2" type="ORF">R1T40_09500</name>
</gene>
<dbReference type="InterPro" id="IPR027417">
    <property type="entry name" value="P-loop_NTPase"/>
</dbReference>
<dbReference type="EMBL" id="CP136704">
    <property type="protein sequence ID" value="WOI35244.1"/>
    <property type="molecule type" value="Genomic_DNA"/>
</dbReference>
<organism evidence="2 3">
    <name type="scientific">Tritonibacter scottomollicae</name>
    <name type="common">Epibacterium scottomollicae</name>
    <dbReference type="NCBI Taxonomy" id="483013"/>
    <lineage>
        <taxon>Bacteria</taxon>
        <taxon>Pseudomonadati</taxon>
        <taxon>Pseudomonadota</taxon>
        <taxon>Alphaproteobacteria</taxon>
        <taxon>Rhodobacterales</taxon>
        <taxon>Paracoccaceae</taxon>
        <taxon>Tritonibacter</taxon>
    </lineage>
</organism>
<evidence type="ECO:0000259" key="1">
    <source>
        <dbReference type="Pfam" id="PF09037"/>
    </source>
</evidence>
<dbReference type="RefSeq" id="WP_317386970.1">
    <property type="nucleotide sequence ID" value="NZ_CP136704.1"/>
</dbReference>